<sequence>MSHLNKSGIAALALVLSACGSGGGGASPPVASASSQASSMASSTSVSSSIDSSSEPSSSHSSAVSSEPGDFDISSVALTQKLGIGWNLGNTLEAVGGETAWGNPKATPELMQAVKAAGFDSVRIPVAWSQFSDPANFIIESAWIDRVEEVVNDALEADLYVMMNMHWDGGWMQPTYAEQDYVLGRMDALWEQIALRFADYDERLVFACTNEVMVEGDYGTPTEEYYTVQNGYNQQCVDTVRATGGNNPHRFLAVQGFNTNIDHTLSFFTLPEDPADDKLLVEVHYYDPYNFTLNNESQVTQWGDEAEDLSKTETWANEAHADEQFGRMQERFVDQGIGVILGEYGAIHRPNIDHHQRYQIYWNEYITASVLEHGLVPVVWDNGVTGNTGLGLFDRASAEQAYPELIEAITGAGVNP</sequence>
<feature type="region of interest" description="Disordered" evidence="5">
    <location>
        <begin position="23"/>
        <end position="68"/>
    </location>
</feature>
<dbReference type="InterPro" id="IPR050386">
    <property type="entry name" value="Glycosyl_hydrolase_5"/>
</dbReference>
<dbReference type="AlphaFoldDB" id="A0A9X2HU66"/>
<dbReference type="GO" id="GO:0009251">
    <property type="term" value="P:glucan catabolic process"/>
    <property type="evidence" value="ECO:0007669"/>
    <property type="project" value="TreeGrafter"/>
</dbReference>
<feature type="domain" description="Glycoside hydrolase family 5" evidence="7">
    <location>
        <begin position="94"/>
        <end position="383"/>
    </location>
</feature>
<dbReference type="GO" id="GO:0009986">
    <property type="term" value="C:cell surface"/>
    <property type="evidence" value="ECO:0007669"/>
    <property type="project" value="TreeGrafter"/>
</dbReference>
<evidence type="ECO:0000313" key="9">
    <source>
        <dbReference type="Proteomes" id="UP001139319"/>
    </source>
</evidence>
<evidence type="ECO:0000256" key="4">
    <source>
        <dbReference type="RuleBase" id="RU361153"/>
    </source>
</evidence>
<gene>
    <name evidence="8" type="ORF">M6D89_03180</name>
</gene>
<comment type="similarity">
    <text evidence="4">Belongs to the glycosyl hydrolase 5 (cellulase A) family.</text>
</comment>
<feature type="signal peptide" evidence="6">
    <location>
        <begin position="1"/>
        <end position="26"/>
    </location>
</feature>
<keyword evidence="1 6" id="KW-0732">Signal</keyword>
<protein>
    <submittedName>
        <fullName evidence="8">Glycoside hydrolase family 5 protein</fullName>
    </submittedName>
</protein>
<keyword evidence="2 4" id="KW-0378">Hydrolase</keyword>
<keyword evidence="3 4" id="KW-0326">Glycosidase</keyword>
<dbReference type="Pfam" id="PF00150">
    <property type="entry name" value="Cellulase"/>
    <property type="match status" value="1"/>
</dbReference>
<feature type="chain" id="PRO_5040903880" evidence="6">
    <location>
        <begin position="27"/>
        <end position="416"/>
    </location>
</feature>
<dbReference type="EMBL" id="JAMFTH010000001">
    <property type="protein sequence ID" value="MCP8898300.1"/>
    <property type="molecule type" value="Genomic_DNA"/>
</dbReference>
<evidence type="ECO:0000256" key="6">
    <source>
        <dbReference type="SAM" id="SignalP"/>
    </source>
</evidence>
<dbReference type="GO" id="GO:0005576">
    <property type="term" value="C:extracellular region"/>
    <property type="evidence" value="ECO:0007669"/>
    <property type="project" value="TreeGrafter"/>
</dbReference>
<dbReference type="SUPFAM" id="SSF51445">
    <property type="entry name" value="(Trans)glycosidases"/>
    <property type="match status" value="1"/>
</dbReference>
<dbReference type="PROSITE" id="PS51257">
    <property type="entry name" value="PROKAR_LIPOPROTEIN"/>
    <property type="match status" value="1"/>
</dbReference>
<reference evidence="8" key="2">
    <citation type="submission" date="2023-01" db="EMBL/GenBank/DDBJ databases">
        <title>Gilvimarinus xylanilyticus HB14 isolated from Caulerpa lentillifera aquaculture base in Hainan, China.</title>
        <authorList>
            <person name="Zhang Y.-J."/>
        </authorList>
    </citation>
    <scope>NUCLEOTIDE SEQUENCE</scope>
    <source>
        <strain evidence="8">HB14</strain>
    </source>
</reference>
<accession>A0A9X2HU66</accession>
<dbReference type="Proteomes" id="UP001139319">
    <property type="component" value="Unassembled WGS sequence"/>
</dbReference>
<evidence type="ECO:0000256" key="5">
    <source>
        <dbReference type="SAM" id="MobiDB-lite"/>
    </source>
</evidence>
<dbReference type="GO" id="GO:0008422">
    <property type="term" value="F:beta-glucosidase activity"/>
    <property type="evidence" value="ECO:0007669"/>
    <property type="project" value="TreeGrafter"/>
</dbReference>
<organism evidence="8 9">
    <name type="scientific">Gilvimarinus xylanilyticus</name>
    <dbReference type="NCBI Taxonomy" id="2944139"/>
    <lineage>
        <taxon>Bacteria</taxon>
        <taxon>Pseudomonadati</taxon>
        <taxon>Pseudomonadota</taxon>
        <taxon>Gammaproteobacteria</taxon>
        <taxon>Cellvibrionales</taxon>
        <taxon>Cellvibrionaceae</taxon>
        <taxon>Gilvimarinus</taxon>
    </lineage>
</organism>
<evidence type="ECO:0000256" key="3">
    <source>
        <dbReference type="ARBA" id="ARBA00023295"/>
    </source>
</evidence>
<dbReference type="InterPro" id="IPR017853">
    <property type="entry name" value="GH"/>
</dbReference>
<comment type="caution">
    <text evidence="8">The sequence shown here is derived from an EMBL/GenBank/DDBJ whole genome shotgun (WGS) entry which is preliminary data.</text>
</comment>
<keyword evidence="9" id="KW-1185">Reference proteome</keyword>
<evidence type="ECO:0000256" key="2">
    <source>
        <dbReference type="ARBA" id="ARBA00022801"/>
    </source>
</evidence>
<feature type="compositionally biased region" description="Low complexity" evidence="5">
    <location>
        <begin position="27"/>
        <end position="66"/>
    </location>
</feature>
<evidence type="ECO:0000313" key="8">
    <source>
        <dbReference type="EMBL" id="MCP8898300.1"/>
    </source>
</evidence>
<name>A0A9X2HU66_9GAMM</name>
<evidence type="ECO:0000256" key="1">
    <source>
        <dbReference type="ARBA" id="ARBA00022729"/>
    </source>
</evidence>
<evidence type="ECO:0000259" key="7">
    <source>
        <dbReference type="Pfam" id="PF00150"/>
    </source>
</evidence>
<dbReference type="PANTHER" id="PTHR31297">
    <property type="entry name" value="GLUCAN ENDO-1,6-BETA-GLUCOSIDASE B"/>
    <property type="match status" value="1"/>
</dbReference>
<dbReference type="RefSeq" id="WP_253966583.1">
    <property type="nucleotide sequence ID" value="NZ_JAMFTH010000001.1"/>
</dbReference>
<proteinExistence type="inferred from homology"/>
<dbReference type="PANTHER" id="PTHR31297:SF17">
    <property type="entry name" value="ENDOGLUCANASE"/>
    <property type="match status" value="1"/>
</dbReference>
<reference evidence="8" key="1">
    <citation type="submission" date="2022-05" db="EMBL/GenBank/DDBJ databases">
        <authorList>
            <person name="Sun H.-N."/>
        </authorList>
    </citation>
    <scope>NUCLEOTIDE SEQUENCE</scope>
    <source>
        <strain evidence="8">HB14</strain>
    </source>
</reference>
<dbReference type="InterPro" id="IPR001547">
    <property type="entry name" value="Glyco_hydro_5"/>
</dbReference>
<dbReference type="Gene3D" id="3.20.20.80">
    <property type="entry name" value="Glycosidases"/>
    <property type="match status" value="1"/>
</dbReference>